<organism evidence="1 2">
    <name type="scientific">Epilithonimonas hispanica</name>
    <dbReference type="NCBI Taxonomy" id="358687"/>
    <lineage>
        <taxon>Bacteria</taxon>
        <taxon>Pseudomonadati</taxon>
        <taxon>Bacteroidota</taxon>
        <taxon>Flavobacteriia</taxon>
        <taxon>Flavobacteriales</taxon>
        <taxon>Weeksellaceae</taxon>
        <taxon>Chryseobacterium group</taxon>
        <taxon>Epilithonimonas</taxon>
    </lineage>
</organism>
<proteinExistence type="predicted"/>
<accession>A0A3D9CIU8</accession>
<comment type="caution">
    <text evidence="1">The sequence shown here is derived from an EMBL/GenBank/DDBJ whole genome shotgun (WGS) entry which is preliminary data.</text>
</comment>
<reference evidence="1 2" key="1">
    <citation type="journal article" date="2006" name="Int. J. Syst. Evol. Microbiol.">
        <title>Chryseobacterium hispanicum sp. nov., isolated from the drinking water distribution system of Sevilla, Spain.</title>
        <authorList>
            <person name="Gallego V."/>
            <person name="Garcia M.T."/>
            <person name="Ventosa A."/>
        </authorList>
    </citation>
    <scope>NUCLEOTIDE SEQUENCE [LARGE SCALE GENOMIC DNA]</scope>
    <source>
        <strain evidence="1 2">KCTC 22104</strain>
    </source>
</reference>
<dbReference type="AlphaFoldDB" id="A0A3D9CIU8"/>
<dbReference type="Proteomes" id="UP000256326">
    <property type="component" value="Unassembled WGS sequence"/>
</dbReference>
<sequence>MVLVIYVHLQMSKVLMLRVILYSLLFLVLFNNTLIQSFDNILSKNILDLITVKLNFKNFKFLWVSVNTQKKASQKKAQAYIIDKCF</sequence>
<keyword evidence="2" id="KW-1185">Reference proteome</keyword>
<evidence type="ECO:0000313" key="1">
    <source>
        <dbReference type="EMBL" id="REC65664.1"/>
    </source>
</evidence>
<name>A0A3D9CIU8_9FLAO</name>
<evidence type="ECO:0000313" key="2">
    <source>
        <dbReference type="Proteomes" id="UP000256326"/>
    </source>
</evidence>
<dbReference type="EMBL" id="QNUG01000083">
    <property type="protein sequence ID" value="REC65664.1"/>
    <property type="molecule type" value="Genomic_DNA"/>
</dbReference>
<gene>
    <name evidence="1" type="ORF">DRF58_17660</name>
</gene>
<protein>
    <submittedName>
        <fullName evidence="1">Uncharacterized protein</fullName>
    </submittedName>
</protein>